<keyword evidence="3 9" id="KW-0808">Transferase</keyword>
<dbReference type="GO" id="GO:0016301">
    <property type="term" value="F:kinase activity"/>
    <property type="evidence" value="ECO:0007669"/>
    <property type="project" value="UniProtKB-KW"/>
</dbReference>
<dbReference type="CDD" id="cd00483">
    <property type="entry name" value="HPPK"/>
    <property type="match status" value="1"/>
</dbReference>
<evidence type="ECO:0000256" key="1">
    <source>
        <dbReference type="ARBA" id="ARBA00005051"/>
    </source>
</evidence>
<keyword evidence="6" id="KW-0067">ATP-binding</keyword>
<evidence type="ECO:0000256" key="3">
    <source>
        <dbReference type="ARBA" id="ARBA00022679"/>
    </source>
</evidence>
<evidence type="ECO:0000256" key="6">
    <source>
        <dbReference type="ARBA" id="ARBA00022840"/>
    </source>
</evidence>
<dbReference type="GO" id="GO:0003848">
    <property type="term" value="F:2-amino-4-hydroxy-6-hydroxymethyldihydropteridine diphosphokinase activity"/>
    <property type="evidence" value="ECO:0007669"/>
    <property type="project" value="UniProtKB-EC"/>
</dbReference>
<dbReference type="GO" id="GO:0005524">
    <property type="term" value="F:ATP binding"/>
    <property type="evidence" value="ECO:0007669"/>
    <property type="project" value="UniProtKB-KW"/>
</dbReference>
<accession>A0A3B0VGL7</accession>
<evidence type="ECO:0000256" key="4">
    <source>
        <dbReference type="ARBA" id="ARBA00022741"/>
    </source>
</evidence>
<keyword evidence="7" id="KW-0289">Folate biosynthesis</keyword>
<dbReference type="PANTHER" id="PTHR43071:SF1">
    <property type="entry name" value="2-AMINO-4-HYDROXY-6-HYDROXYMETHYLDIHYDROPTERIDINE PYROPHOSPHOKINASE"/>
    <property type="match status" value="1"/>
</dbReference>
<keyword evidence="5 9" id="KW-0418">Kinase</keyword>
<evidence type="ECO:0000256" key="5">
    <source>
        <dbReference type="ARBA" id="ARBA00022777"/>
    </source>
</evidence>
<dbReference type="AlphaFoldDB" id="A0A3B0VGL7"/>
<sequence length="159" mass="18758">MLVENTVYLGIGSNVNKQQNIQSCIDYLQASFKYCIISPTYQSPAFGFAGNDFYNLAIKIKTHFDLHALKEWLMRLEDLHKRDRSQPRYSNRTLDIDILLFNNLIFQDDYITIPRPEIITQAYVLKPLLDISATIKHPQSHKDLLEYWQSLQHKQVWRV</sequence>
<dbReference type="NCBIfam" id="TIGR01498">
    <property type="entry name" value="folK"/>
    <property type="match status" value="1"/>
</dbReference>
<dbReference type="Pfam" id="PF01288">
    <property type="entry name" value="HPPK"/>
    <property type="match status" value="1"/>
</dbReference>
<evidence type="ECO:0000256" key="7">
    <source>
        <dbReference type="ARBA" id="ARBA00022909"/>
    </source>
</evidence>
<feature type="domain" description="7,8-dihydro-6-hydroxymethylpterin-pyrophosphokinase" evidence="8">
    <location>
        <begin position="8"/>
        <end position="132"/>
    </location>
</feature>
<reference evidence="9" key="1">
    <citation type="submission" date="2018-06" db="EMBL/GenBank/DDBJ databases">
        <authorList>
            <person name="Zhirakovskaya E."/>
        </authorList>
    </citation>
    <scope>NUCLEOTIDE SEQUENCE</scope>
</reference>
<evidence type="ECO:0000313" key="9">
    <source>
        <dbReference type="EMBL" id="VAW42071.1"/>
    </source>
</evidence>
<dbReference type="SUPFAM" id="SSF55083">
    <property type="entry name" value="6-hydroxymethyl-7,8-dihydropterin pyrophosphokinase, HPPK"/>
    <property type="match status" value="1"/>
</dbReference>
<dbReference type="InterPro" id="IPR000550">
    <property type="entry name" value="Hppk"/>
</dbReference>
<evidence type="ECO:0000256" key="2">
    <source>
        <dbReference type="ARBA" id="ARBA00013253"/>
    </source>
</evidence>
<gene>
    <name evidence="9" type="ORF">MNBD_GAMMA01-86</name>
</gene>
<proteinExistence type="predicted"/>
<evidence type="ECO:0000259" key="8">
    <source>
        <dbReference type="Pfam" id="PF01288"/>
    </source>
</evidence>
<dbReference type="GO" id="GO:0046656">
    <property type="term" value="P:folic acid biosynthetic process"/>
    <property type="evidence" value="ECO:0007669"/>
    <property type="project" value="UniProtKB-KW"/>
</dbReference>
<dbReference type="PANTHER" id="PTHR43071">
    <property type="entry name" value="2-AMINO-4-HYDROXY-6-HYDROXYMETHYLDIHYDROPTERIDINE PYROPHOSPHOKINASE"/>
    <property type="match status" value="1"/>
</dbReference>
<protein>
    <recommendedName>
        <fullName evidence="2">2-amino-4-hydroxy-6-hydroxymethyldihydropteridine diphosphokinase</fullName>
        <ecNumber evidence="2">2.7.6.3</ecNumber>
    </recommendedName>
</protein>
<comment type="pathway">
    <text evidence="1">Cofactor biosynthesis; tetrahydrofolate biosynthesis; 2-amino-4-hydroxy-6-hydroxymethyl-7,8-dihydropteridine diphosphate from 7,8-dihydroneopterin triphosphate: step 4/4.</text>
</comment>
<name>A0A3B0VGL7_9ZZZZ</name>
<dbReference type="EMBL" id="UOEW01000340">
    <property type="protein sequence ID" value="VAW42071.1"/>
    <property type="molecule type" value="Genomic_DNA"/>
</dbReference>
<dbReference type="GO" id="GO:0046654">
    <property type="term" value="P:tetrahydrofolate biosynthetic process"/>
    <property type="evidence" value="ECO:0007669"/>
    <property type="project" value="UniProtKB-UniPathway"/>
</dbReference>
<dbReference type="InterPro" id="IPR035907">
    <property type="entry name" value="Hppk_sf"/>
</dbReference>
<organism evidence="9">
    <name type="scientific">hydrothermal vent metagenome</name>
    <dbReference type="NCBI Taxonomy" id="652676"/>
    <lineage>
        <taxon>unclassified sequences</taxon>
        <taxon>metagenomes</taxon>
        <taxon>ecological metagenomes</taxon>
    </lineage>
</organism>
<keyword evidence="4" id="KW-0547">Nucleotide-binding</keyword>
<dbReference type="EC" id="2.7.6.3" evidence="2"/>
<dbReference type="Gene3D" id="3.30.70.560">
    <property type="entry name" value="7,8-Dihydro-6-hydroxymethylpterin-pyrophosphokinase HPPK"/>
    <property type="match status" value="1"/>
</dbReference>
<dbReference type="UniPathway" id="UPA00077">
    <property type="reaction ID" value="UER00155"/>
</dbReference>